<dbReference type="Proteomes" id="UP000321915">
    <property type="component" value="Segment"/>
</dbReference>
<organism evidence="1 2">
    <name type="scientific">Arthrobacter phage Qui</name>
    <dbReference type="NCBI Taxonomy" id="2603260"/>
    <lineage>
        <taxon>Viruses</taxon>
        <taxon>Duplodnaviria</taxon>
        <taxon>Heunggongvirae</taxon>
        <taxon>Uroviricota</taxon>
        <taxon>Caudoviricetes</taxon>
        <taxon>Quivirus</taxon>
        <taxon>Quivirus qui</taxon>
    </lineage>
</organism>
<dbReference type="KEGG" id="vg:77936447"/>
<proteinExistence type="predicted"/>
<name>A0A5B8WKI5_9CAUD</name>
<evidence type="ECO:0000313" key="1">
    <source>
        <dbReference type="EMBL" id="QED11575.1"/>
    </source>
</evidence>
<evidence type="ECO:0000313" key="2">
    <source>
        <dbReference type="Proteomes" id="UP000321915"/>
    </source>
</evidence>
<keyword evidence="2" id="KW-1185">Reference proteome</keyword>
<dbReference type="GeneID" id="77936447"/>
<dbReference type="EMBL" id="MN183282">
    <property type="protein sequence ID" value="QED11575.1"/>
    <property type="molecule type" value="Genomic_DNA"/>
</dbReference>
<reference evidence="1 2" key="1">
    <citation type="submission" date="2019-07" db="EMBL/GenBank/DDBJ databases">
        <authorList>
            <person name="Abdullah A."/>
            <person name="Lima G.C."/>
            <person name="Cuneo C.K."/>
            <person name="Ennest D.C."/>
            <person name="Fritz K.J."/>
            <person name="Johnson B.T."/>
            <person name="Larson S.M."/>
            <person name="Lemunyete M.N."/>
            <person name="Murray M.B."/>
            <person name="Osmond D.E."/>
            <person name="Patras K.A."/>
            <person name="Ransibrahmanakul S."/>
            <person name="Simpson K.A."/>
            <person name="Thull B.S."/>
            <person name="Wetzel S."/>
            <person name="Bonilla J.A."/>
            <person name="Klyczek K."/>
            <person name="Garlena R.A."/>
            <person name="Russell D.A."/>
            <person name="Pope W.H."/>
            <person name="Jacobs-Sera D."/>
            <person name="Hatfull G.F."/>
        </authorList>
    </citation>
    <scope>NUCLEOTIDE SEQUENCE [LARGE SCALE GENOMIC DNA]</scope>
</reference>
<dbReference type="RefSeq" id="YP_010660451.1">
    <property type="nucleotide sequence ID" value="NC_070877.1"/>
</dbReference>
<protein>
    <submittedName>
        <fullName evidence="1">Uncharacterized protein</fullName>
    </submittedName>
</protein>
<gene>
    <name evidence="1" type="primary">85</name>
    <name evidence="1" type="ORF">SEA_QUI_85</name>
</gene>
<sequence length="208" mass="24224">MTMQKIKFEFDGPTSINTKQLSLLSVIASQFDMHDIRVVNDPTNIKVYVGSYYKERYRFWLGEDGSLANILIENDLRSGPAEDSDWQQTTWYAAHDELTRLLKTKNTVLAHSPMDYIFVNREDADGVLDALINLIETYGFASVNDFYDLVGLTPTFMDEKRGWFELSGVRVVLTREGYTLNFPPARMFEKPYRKGNRMFEKTYRKVIR</sequence>
<accession>A0A5B8WKI5</accession>